<reference evidence="3" key="2">
    <citation type="journal article" date="2022" name="Elife">
        <title>Obligate sexual reproduction of a homothallic fungus closely related to the Cryptococcus pathogenic species complex.</title>
        <authorList>
            <person name="Passer A.R."/>
            <person name="Clancey S.A."/>
            <person name="Shea T."/>
            <person name="David-Palma M."/>
            <person name="Averette A.F."/>
            <person name="Boekhout T."/>
            <person name="Porcel B.M."/>
            <person name="Nowrousian M."/>
            <person name="Cuomo C.A."/>
            <person name="Sun S."/>
            <person name="Heitman J."/>
            <person name="Coelho M.A."/>
        </authorList>
    </citation>
    <scope>NUCLEOTIDE SEQUENCE</scope>
    <source>
        <strain evidence="3">CBS 7841</strain>
    </source>
</reference>
<keyword evidence="4" id="KW-1185">Reference proteome</keyword>
<dbReference type="GeneID" id="91089615"/>
<keyword evidence="2" id="KW-1133">Transmembrane helix</keyword>
<reference evidence="3" key="1">
    <citation type="submission" date="2016-06" db="EMBL/GenBank/DDBJ databases">
        <authorList>
            <person name="Cuomo C."/>
            <person name="Litvintseva A."/>
            <person name="Heitman J."/>
            <person name="Chen Y."/>
            <person name="Sun S."/>
            <person name="Springer D."/>
            <person name="Dromer F."/>
            <person name="Young S."/>
            <person name="Zeng Q."/>
            <person name="Chapman S."/>
            <person name="Gujja S."/>
            <person name="Saif S."/>
            <person name="Birren B."/>
        </authorList>
    </citation>
    <scope>NUCLEOTIDE SEQUENCE</scope>
    <source>
        <strain evidence="3">CBS 7841</strain>
    </source>
</reference>
<organism evidence="3 4">
    <name type="scientific">Cryptococcus depauperatus CBS 7841</name>
    <dbReference type="NCBI Taxonomy" id="1295531"/>
    <lineage>
        <taxon>Eukaryota</taxon>
        <taxon>Fungi</taxon>
        <taxon>Dikarya</taxon>
        <taxon>Basidiomycota</taxon>
        <taxon>Agaricomycotina</taxon>
        <taxon>Tremellomycetes</taxon>
        <taxon>Tremellales</taxon>
        <taxon>Cryptococcaceae</taxon>
        <taxon>Cryptococcus</taxon>
    </lineage>
</organism>
<keyword evidence="2" id="KW-0812">Transmembrane</keyword>
<proteinExistence type="predicted"/>
<dbReference type="EMBL" id="CP143790">
    <property type="protein sequence ID" value="WVN90170.1"/>
    <property type="molecule type" value="Genomic_DNA"/>
</dbReference>
<sequence>MKLPKSFRVSQHYHKSQALGRTLTKEKRQNIADGSNDADGKDNKSSRTSGTATTETKDDKTTSTAKTSSGTLATSVTESETTKAQQVATASTSSKVSESVGGKPASISSKSQSSSAPMTTGQQTEIVTAEPVITSFESTVDPILVTSFPSDFPIETHTKASIEDVGRGYIFIPHNTVLDSMLLFVTFFLTFLVCTIIAIKVDKIWSQRTGGNKEDQVIGDEMKWGERREVVERRVVWHNDSGIREFNVGRKGDPVRLVSYRRDTKPSKLNLQV</sequence>
<evidence type="ECO:0000313" key="4">
    <source>
        <dbReference type="Proteomes" id="UP000094043"/>
    </source>
</evidence>
<feature type="compositionally biased region" description="Polar residues" evidence="1">
    <location>
        <begin position="76"/>
        <end position="97"/>
    </location>
</feature>
<accession>A0A1E3ICQ0</accession>
<feature type="region of interest" description="Disordered" evidence="1">
    <location>
        <begin position="1"/>
        <end position="122"/>
    </location>
</feature>
<evidence type="ECO:0000256" key="2">
    <source>
        <dbReference type="SAM" id="Phobius"/>
    </source>
</evidence>
<keyword evidence="2" id="KW-0472">Membrane</keyword>
<feature type="compositionally biased region" description="Low complexity" evidence="1">
    <location>
        <begin position="106"/>
        <end position="115"/>
    </location>
</feature>
<protein>
    <submittedName>
        <fullName evidence="3">Uncharacterized protein</fullName>
    </submittedName>
</protein>
<evidence type="ECO:0000313" key="3">
    <source>
        <dbReference type="EMBL" id="WVN90170.1"/>
    </source>
</evidence>
<name>A0A1E3ICQ0_9TREE</name>
<dbReference type="OrthoDB" id="2576298at2759"/>
<dbReference type="KEGG" id="cdep:91089615"/>
<gene>
    <name evidence="3" type="ORF">L203_105406</name>
</gene>
<dbReference type="Proteomes" id="UP000094043">
    <property type="component" value="Chromosome 7"/>
</dbReference>
<feature type="transmembrane region" description="Helical" evidence="2">
    <location>
        <begin position="181"/>
        <end position="199"/>
    </location>
</feature>
<evidence type="ECO:0000256" key="1">
    <source>
        <dbReference type="SAM" id="MobiDB-lite"/>
    </source>
</evidence>
<feature type="compositionally biased region" description="Low complexity" evidence="1">
    <location>
        <begin position="62"/>
        <end position="75"/>
    </location>
</feature>
<dbReference type="AlphaFoldDB" id="A0A1E3ICQ0"/>
<reference evidence="3" key="3">
    <citation type="submission" date="2024-01" db="EMBL/GenBank/DDBJ databases">
        <authorList>
            <person name="Coelho M.A."/>
            <person name="David-Palma M."/>
            <person name="Shea T."/>
            <person name="Sun S."/>
            <person name="Cuomo C.A."/>
            <person name="Heitman J."/>
        </authorList>
    </citation>
    <scope>NUCLEOTIDE SEQUENCE</scope>
    <source>
        <strain evidence="3">CBS 7841</strain>
    </source>
</reference>
<dbReference type="RefSeq" id="XP_066070870.1">
    <property type="nucleotide sequence ID" value="XM_066214773.1"/>
</dbReference>
<dbReference type="VEuPathDB" id="FungiDB:L203_04082"/>